<gene>
    <name evidence="2" type="ORF">OS493_032561</name>
</gene>
<feature type="compositionally biased region" description="Polar residues" evidence="1">
    <location>
        <begin position="22"/>
        <end position="31"/>
    </location>
</feature>
<feature type="compositionally biased region" description="Basic and acidic residues" evidence="1">
    <location>
        <begin position="32"/>
        <end position="56"/>
    </location>
</feature>
<evidence type="ECO:0000313" key="3">
    <source>
        <dbReference type="Proteomes" id="UP001163046"/>
    </source>
</evidence>
<sequence length="184" mass="20514">MAKVVSAKRSHVFLRIKEESNKATNPESNFTLEDKEFTNDHENSEDEHSMHSKAPDLGDEGDEHSMHSKAPDHGDEGVEHPMHSKAPDHGDEGGEHSMHSKAPDRGDEGGEHSMHSKAPDRGDEGVDLTHLLQKMICQKQLVLPSQRLKTLVLNLRYWASLLTGCCLQTESKRTKKLPINIGLN</sequence>
<comment type="caution">
    <text evidence="2">The sequence shown here is derived from an EMBL/GenBank/DDBJ whole genome shotgun (WGS) entry which is preliminary data.</text>
</comment>
<dbReference type="AlphaFoldDB" id="A0A9W9YVV8"/>
<feature type="region of interest" description="Disordered" evidence="1">
    <location>
        <begin position="1"/>
        <end position="124"/>
    </location>
</feature>
<protein>
    <submittedName>
        <fullName evidence="2">Uncharacterized protein</fullName>
    </submittedName>
</protein>
<proteinExistence type="predicted"/>
<evidence type="ECO:0000256" key="1">
    <source>
        <dbReference type="SAM" id="MobiDB-lite"/>
    </source>
</evidence>
<evidence type="ECO:0000313" key="2">
    <source>
        <dbReference type="EMBL" id="KAJ7370385.1"/>
    </source>
</evidence>
<keyword evidence="3" id="KW-1185">Reference proteome</keyword>
<reference evidence="2" key="1">
    <citation type="submission" date="2023-01" db="EMBL/GenBank/DDBJ databases">
        <title>Genome assembly of the deep-sea coral Lophelia pertusa.</title>
        <authorList>
            <person name="Herrera S."/>
            <person name="Cordes E."/>
        </authorList>
    </citation>
    <scope>NUCLEOTIDE SEQUENCE</scope>
    <source>
        <strain evidence="2">USNM1676648</strain>
        <tissue evidence="2">Polyp</tissue>
    </source>
</reference>
<accession>A0A9W9YVV8</accession>
<dbReference type="Proteomes" id="UP001163046">
    <property type="component" value="Unassembled WGS sequence"/>
</dbReference>
<name>A0A9W9YVV8_9CNID</name>
<feature type="compositionally biased region" description="Basic and acidic residues" evidence="1">
    <location>
        <begin position="63"/>
        <end position="124"/>
    </location>
</feature>
<feature type="compositionally biased region" description="Basic residues" evidence="1">
    <location>
        <begin position="1"/>
        <end position="14"/>
    </location>
</feature>
<dbReference type="EMBL" id="MU826866">
    <property type="protein sequence ID" value="KAJ7370385.1"/>
    <property type="molecule type" value="Genomic_DNA"/>
</dbReference>
<organism evidence="2 3">
    <name type="scientific">Desmophyllum pertusum</name>
    <dbReference type="NCBI Taxonomy" id="174260"/>
    <lineage>
        <taxon>Eukaryota</taxon>
        <taxon>Metazoa</taxon>
        <taxon>Cnidaria</taxon>
        <taxon>Anthozoa</taxon>
        <taxon>Hexacorallia</taxon>
        <taxon>Scleractinia</taxon>
        <taxon>Caryophylliina</taxon>
        <taxon>Caryophylliidae</taxon>
        <taxon>Desmophyllum</taxon>
    </lineage>
</organism>